<organism evidence="3">
    <name type="scientific">Zea mays</name>
    <name type="common">Maize</name>
    <dbReference type="NCBI Taxonomy" id="4577"/>
    <lineage>
        <taxon>Eukaryota</taxon>
        <taxon>Viridiplantae</taxon>
        <taxon>Streptophyta</taxon>
        <taxon>Embryophyta</taxon>
        <taxon>Tracheophyta</taxon>
        <taxon>Spermatophyta</taxon>
        <taxon>Magnoliopsida</taxon>
        <taxon>Liliopsida</taxon>
        <taxon>Poales</taxon>
        <taxon>Poaceae</taxon>
        <taxon>PACMAD clade</taxon>
        <taxon>Panicoideae</taxon>
        <taxon>Andropogonodae</taxon>
        <taxon>Andropogoneae</taxon>
        <taxon>Tripsacinae</taxon>
        <taxon>Zea</taxon>
    </lineage>
</organism>
<accession>A0A3L6FSL4</accession>
<keyword evidence="1 3" id="KW-0413">Isomerase</keyword>
<protein>
    <recommendedName>
        <fullName evidence="1">Peptidyl-prolyl cis-trans isomerase</fullName>
        <shortName evidence="1">PPIase</shortName>
        <ecNumber evidence="1">5.2.1.8</ecNumber>
    </recommendedName>
</protein>
<keyword evidence="1" id="KW-0697">Rotamase</keyword>
<dbReference type="InterPro" id="IPR044233">
    <property type="entry name" value="CYP23-like"/>
</dbReference>
<feature type="chain" id="PRO_5033203981" description="Peptidyl-prolyl cis-trans isomerase" evidence="1">
    <location>
        <begin position="25"/>
        <end position="300"/>
    </location>
</feature>
<name>A0A3L6FS67_MAIZE</name>
<proteinExistence type="inferred from homology"/>
<evidence type="ECO:0000313" key="3">
    <source>
        <dbReference type="EMBL" id="PWZ37726.1"/>
    </source>
</evidence>
<dbReference type="Pfam" id="PF00160">
    <property type="entry name" value="Pro_isomerase"/>
    <property type="match status" value="1"/>
</dbReference>
<dbReference type="GO" id="GO:0003755">
    <property type="term" value="F:peptidyl-prolyl cis-trans isomerase activity"/>
    <property type="evidence" value="ECO:0007669"/>
    <property type="project" value="UniProtKB-UniRule"/>
</dbReference>
<accession>A0A3L6FS67</accession>
<reference evidence="3 4" key="1">
    <citation type="journal article" date="2018" name="Nat. Genet.">
        <title>Extensive intraspecific gene order and gene structural variations between Mo17 and other maize genomes.</title>
        <authorList>
            <person name="Sun S."/>
            <person name="Zhou Y."/>
            <person name="Chen J."/>
            <person name="Shi J."/>
            <person name="Zhao H."/>
            <person name="Zhao H."/>
            <person name="Song W."/>
            <person name="Zhang M."/>
            <person name="Cui Y."/>
            <person name="Dong X."/>
            <person name="Liu H."/>
            <person name="Ma X."/>
            <person name="Jiao Y."/>
            <person name="Wang B."/>
            <person name="Wei X."/>
            <person name="Stein J.C."/>
            <person name="Glaubitz J.C."/>
            <person name="Lu F."/>
            <person name="Yu G."/>
            <person name="Liang C."/>
            <person name="Fengler K."/>
            <person name="Li B."/>
            <person name="Rafalski A."/>
            <person name="Schnable P.S."/>
            <person name="Ware D.H."/>
            <person name="Buckler E.S."/>
            <person name="Lai J."/>
        </authorList>
    </citation>
    <scope>NUCLEOTIDE SEQUENCE [LARGE SCALE GENOMIC DNA]</scope>
    <source>
        <strain evidence="4">cv. Missouri 17</strain>
        <tissue evidence="3">Seedling</tissue>
    </source>
</reference>
<sequence length="300" mass="33576">MAVLLRRAAALLVVAAVCADGASTFYSSDPNLGSARVVFQVTRPLLYRPCCSNCDGKIHPTQMSVALKSAPKERCSVAFGGGKRPKGHHIKLARFAEGFESCRKIWERIGTNFGDIEFGFFPHVAPKTVEHIFKLVRLGCYNTNHFFRVDKGFVAQVADVMSGRTAPMNEEQKKEAEKTIVGEFSSVKHVRGILSMGRHSDPDSAGSSFSILLGNSPHLDGQYAVFGRVTKGDDTLTKLERLPTRREGIFVMVRIHLQDNYFMHKTYIDLESCEAEKSILRRRLSESASEVERWRRKCFA</sequence>
<evidence type="ECO:0000259" key="2">
    <source>
        <dbReference type="PROSITE" id="PS50072"/>
    </source>
</evidence>
<comment type="similarity">
    <text evidence="1">Belongs to the cyclophilin-type PPIase family.</text>
</comment>
<dbReference type="InterPro" id="IPR029000">
    <property type="entry name" value="Cyclophilin-like_dom_sf"/>
</dbReference>
<feature type="domain" description="PPIase cyclophilin-type" evidence="2">
    <location>
        <begin position="110"/>
        <end position="275"/>
    </location>
</feature>
<keyword evidence="1" id="KW-0732">Signal</keyword>
<dbReference type="PANTHER" id="PTHR47511:SF1">
    <property type="entry name" value="PEPTIDYL-PROLYL CIS-TRANS ISOMERASE CYP23"/>
    <property type="match status" value="1"/>
</dbReference>
<gene>
    <name evidence="3" type="ORF">Zm00014a_025603</name>
</gene>
<dbReference type="Gene3D" id="2.40.100.10">
    <property type="entry name" value="Cyclophilin-like"/>
    <property type="match status" value="1"/>
</dbReference>
<dbReference type="PRINTS" id="PR00153">
    <property type="entry name" value="CSAPPISMRASE"/>
</dbReference>
<dbReference type="Proteomes" id="UP000251960">
    <property type="component" value="Chromosome 2"/>
</dbReference>
<dbReference type="ExpressionAtlas" id="A0A3L6FS67">
    <property type="expression patterns" value="baseline and differential"/>
</dbReference>
<comment type="catalytic activity">
    <reaction evidence="1">
        <text>[protein]-peptidylproline (omega=180) = [protein]-peptidylproline (omega=0)</text>
        <dbReference type="Rhea" id="RHEA:16237"/>
        <dbReference type="Rhea" id="RHEA-COMP:10747"/>
        <dbReference type="Rhea" id="RHEA-COMP:10748"/>
        <dbReference type="ChEBI" id="CHEBI:83833"/>
        <dbReference type="ChEBI" id="CHEBI:83834"/>
        <dbReference type="EC" id="5.2.1.8"/>
    </reaction>
</comment>
<evidence type="ECO:0000256" key="1">
    <source>
        <dbReference type="RuleBase" id="RU363019"/>
    </source>
</evidence>
<comment type="caution">
    <text evidence="3">The sequence shown here is derived from an EMBL/GenBank/DDBJ whole genome shotgun (WGS) entry which is preliminary data.</text>
</comment>
<dbReference type="PANTHER" id="PTHR47511">
    <property type="entry name" value="PEPTIDYL-PROLYL CIS-TRANS ISOMERASE CYP23"/>
    <property type="match status" value="1"/>
</dbReference>
<dbReference type="InterPro" id="IPR002130">
    <property type="entry name" value="Cyclophilin-type_PPIase_dom"/>
</dbReference>
<dbReference type="PROSITE" id="PS50072">
    <property type="entry name" value="CSA_PPIASE_2"/>
    <property type="match status" value="1"/>
</dbReference>
<dbReference type="AlphaFoldDB" id="A0A3L6FS67"/>
<dbReference type="EMBL" id="NCVQ01000003">
    <property type="protein sequence ID" value="PWZ37726.1"/>
    <property type="molecule type" value="Genomic_DNA"/>
</dbReference>
<dbReference type="CDD" id="cd00317">
    <property type="entry name" value="cyclophilin"/>
    <property type="match status" value="1"/>
</dbReference>
<dbReference type="EMBL" id="NCVQ01000003">
    <property type="protein sequence ID" value="PWZ37725.1"/>
    <property type="molecule type" value="Genomic_DNA"/>
</dbReference>
<dbReference type="EC" id="5.2.1.8" evidence="1"/>
<dbReference type="SUPFAM" id="SSF50891">
    <property type="entry name" value="Cyclophilin-like"/>
    <property type="match status" value="1"/>
</dbReference>
<feature type="signal peptide" evidence="1">
    <location>
        <begin position="1"/>
        <end position="24"/>
    </location>
</feature>
<evidence type="ECO:0000313" key="4">
    <source>
        <dbReference type="Proteomes" id="UP000251960"/>
    </source>
</evidence>
<comment type="function">
    <text evidence="1">PPIases accelerate the folding of proteins. It catalyzes the cis-trans isomerization of proline imidic peptide bonds in oligopeptides.</text>
</comment>